<dbReference type="Proteomes" id="UP001205919">
    <property type="component" value="Unassembled WGS sequence"/>
</dbReference>
<dbReference type="RefSeq" id="WP_256181138.1">
    <property type="nucleotide sequence ID" value="NZ_DBFBHA010000081.1"/>
</dbReference>
<dbReference type="InterPro" id="IPR025503">
    <property type="entry name" value="DUF4391"/>
</dbReference>
<gene>
    <name evidence="1" type="ORF">NE630_00650</name>
</gene>
<name>A0AAW5JZQ3_9BACT</name>
<organism evidence="1 2">
    <name type="scientific">Cloacibacillus evryensis</name>
    <dbReference type="NCBI Taxonomy" id="508460"/>
    <lineage>
        <taxon>Bacteria</taxon>
        <taxon>Thermotogati</taxon>
        <taxon>Synergistota</taxon>
        <taxon>Synergistia</taxon>
        <taxon>Synergistales</taxon>
        <taxon>Synergistaceae</taxon>
        <taxon>Cloacibacillus</taxon>
    </lineage>
</organism>
<reference evidence="1 2" key="1">
    <citation type="submission" date="2022-06" db="EMBL/GenBank/DDBJ databases">
        <title>Isolation of gut microbiota from human fecal samples.</title>
        <authorList>
            <person name="Pamer E.G."/>
            <person name="Barat B."/>
            <person name="Waligurski E."/>
            <person name="Medina S."/>
            <person name="Paddock L."/>
            <person name="Mostad J."/>
        </authorList>
    </citation>
    <scope>NUCLEOTIDE SEQUENCE [LARGE SCALE GENOMIC DNA]</scope>
    <source>
        <strain evidence="1 2">DFI.9.90</strain>
    </source>
</reference>
<dbReference type="Pfam" id="PF14335">
    <property type="entry name" value="DUF4391"/>
    <property type="match status" value="1"/>
</dbReference>
<proteinExistence type="predicted"/>
<sequence length="209" mass="23484">MLGLPKSTEISKQLPKKAIFDRFKPLPTDRKLFDEQINRMAIVAEISPQTVAIQASADVSAVYVIQVTLKTPECDNKNIALLSKLIDQRMLFVLAYGDAARLAAYRADKVLVSESKPLAEWALLLTGLDIGAVWENIIAQIGGIDLAGGKGLDATIRENDRREKLKKQLAALEKKAMTERQPRRKWEIAEEIRKIWNEEFGIRNGENDE</sequence>
<accession>A0AAW5JZQ3</accession>
<comment type="caution">
    <text evidence="1">The sequence shown here is derived from an EMBL/GenBank/DDBJ whole genome shotgun (WGS) entry which is preliminary data.</text>
</comment>
<keyword evidence="2" id="KW-1185">Reference proteome</keyword>
<dbReference type="AlphaFoldDB" id="A0AAW5JZQ3"/>
<evidence type="ECO:0000313" key="2">
    <source>
        <dbReference type="Proteomes" id="UP001205919"/>
    </source>
</evidence>
<dbReference type="EMBL" id="JANFYT010000001">
    <property type="protein sequence ID" value="MCQ4812926.1"/>
    <property type="molecule type" value="Genomic_DNA"/>
</dbReference>
<protein>
    <submittedName>
        <fullName evidence="1">DUF4391 domain-containing protein</fullName>
    </submittedName>
</protein>
<evidence type="ECO:0000313" key="1">
    <source>
        <dbReference type="EMBL" id="MCQ4812926.1"/>
    </source>
</evidence>